<protein>
    <submittedName>
        <fullName evidence="1">Uncharacterized protein</fullName>
    </submittedName>
</protein>
<keyword evidence="2" id="KW-1185">Reference proteome</keyword>
<organism evidence="1 2">
    <name type="scientific">Mesorhizobium alhagi CCNWXJ12-2</name>
    <dbReference type="NCBI Taxonomy" id="1107882"/>
    <lineage>
        <taxon>Bacteria</taxon>
        <taxon>Pseudomonadati</taxon>
        <taxon>Pseudomonadota</taxon>
        <taxon>Alphaproteobacteria</taxon>
        <taxon>Hyphomicrobiales</taxon>
        <taxon>Phyllobacteriaceae</taxon>
        <taxon>Allomesorhizobium</taxon>
    </lineage>
</organism>
<evidence type="ECO:0000313" key="2">
    <source>
        <dbReference type="Proteomes" id="UP000003250"/>
    </source>
</evidence>
<accession>H0I2N9</accession>
<sequence length="36" mass="3771">MPTCVSPAFGNAVGDDCLAQWLVNLIVDLATVPRPS</sequence>
<reference evidence="1 2" key="1">
    <citation type="journal article" date="2012" name="J. Bacteriol.">
        <title>Draft Genome Sequence of Mesorhizobium alhagi CCNWXJ12-2T, a Novel Salt-Resistant Species Isolated from the Desert of Northwestern China.</title>
        <authorList>
            <person name="Zhou M."/>
            <person name="Chen W."/>
            <person name="Chen H."/>
            <person name="Wei G."/>
        </authorList>
    </citation>
    <scope>NUCLEOTIDE SEQUENCE [LARGE SCALE GENOMIC DNA]</scope>
    <source>
        <strain evidence="1 2">CCNWXJ12-2</strain>
    </source>
</reference>
<gene>
    <name evidence="1" type="ORF">MAXJ12_33724</name>
</gene>
<evidence type="ECO:0000313" key="1">
    <source>
        <dbReference type="EMBL" id="EHK52738.1"/>
    </source>
</evidence>
<dbReference type="EMBL" id="AHAM01000303">
    <property type="protein sequence ID" value="EHK52738.1"/>
    <property type="molecule type" value="Genomic_DNA"/>
</dbReference>
<dbReference type="AlphaFoldDB" id="H0I2N9"/>
<dbReference type="Proteomes" id="UP000003250">
    <property type="component" value="Unassembled WGS sequence"/>
</dbReference>
<proteinExistence type="predicted"/>
<name>H0I2N9_9HYPH</name>